<dbReference type="SUPFAM" id="SSF46785">
    <property type="entry name" value="Winged helix' DNA-binding domain"/>
    <property type="match status" value="1"/>
</dbReference>
<feature type="domain" description="HTH arsR-type" evidence="4">
    <location>
        <begin position="273"/>
        <end position="344"/>
    </location>
</feature>
<evidence type="ECO:0000256" key="2">
    <source>
        <dbReference type="ARBA" id="ARBA00023125"/>
    </source>
</evidence>
<dbReference type="Proteomes" id="UP001500016">
    <property type="component" value="Unassembled WGS sequence"/>
</dbReference>
<keyword evidence="6" id="KW-1185">Reference proteome</keyword>
<dbReference type="SMART" id="SM00418">
    <property type="entry name" value="HTH_ARSR"/>
    <property type="match status" value="1"/>
</dbReference>
<dbReference type="Gene3D" id="1.10.10.10">
    <property type="entry name" value="Winged helix-like DNA-binding domain superfamily/Winged helix DNA-binding domain"/>
    <property type="match status" value="1"/>
</dbReference>
<dbReference type="CDD" id="cd00090">
    <property type="entry name" value="HTH_ARSR"/>
    <property type="match status" value="1"/>
</dbReference>
<dbReference type="RefSeq" id="WP_344532821.1">
    <property type="nucleotide sequence ID" value="NZ_BAAAPE010000015.1"/>
</dbReference>
<reference evidence="5 6" key="1">
    <citation type="journal article" date="2019" name="Int. J. Syst. Evol. Microbiol.">
        <title>The Global Catalogue of Microorganisms (GCM) 10K type strain sequencing project: providing services to taxonomists for standard genome sequencing and annotation.</title>
        <authorList>
            <consortium name="The Broad Institute Genomics Platform"/>
            <consortium name="The Broad Institute Genome Sequencing Center for Infectious Disease"/>
            <person name="Wu L."/>
            <person name="Ma J."/>
        </authorList>
    </citation>
    <scope>NUCLEOTIDE SEQUENCE [LARGE SCALE GENOMIC DNA]</scope>
    <source>
        <strain evidence="5 6">JCM 15478</strain>
    </source>
</reference>
<dbReference type="Pfam" id="PF01022">
    <property type="entry name" value="HTH_5"/>
    <property type="match status" value="1"/>
</dbReference>
<protein>
    <submittedName>
        <fullName evidence="5">Winged helix-turn-helix domain-containing protein</fullName>
    </submittedName>
</protein>
<evidence type="ECO:0000259" key="4">
    <source>
        <dbReference type="SMART" id="SM00418"/>
    </source>
</evidence>
<dbReference type="PANTHER" id="PTHR43132:SF8">
    <property type="entry name" value="HTH-TYPE TRANSCRIPTIONAL REGULATOR KMTR"/>
    <property type="match status" value="1"/>
</dbReference>
<dbReference type="InterPro" id="IPR011991">
    <property type="entry name" value="ArsR-like_HTH"/>
</dbReference>
<dbReference type="InterPro" id="IPR036390">
    <property type="entry name" value="WH_DNA-bd_sf"/>
</dbReference>
<proteinExistence type="predicted"/>
<dbReference type="PANTHER" id="PTHR43132">
    <property type="entry name" value="ARSENICAL RESISTANCE OPERON REPRESSOR ARSR-RELATED"/>
    <property type="match status" value="1"/>
</dbReference>
<dbReference type="EMBL" id="BAAAPE010000015">
    <property type="protein sequence ID" value="GAA2094045.1"/>
    <property type="molecule type" value="Genomic_DNA"/>
</dbReference>
<sequence length="357" mass="37393">MIRIRFTADDLARVRFAPVPAPLQELNVALATMLRPGRDGAADVLLGRWRRRLLRALPPAAEPLADLAPGGRAPLFLDVFAGSVGEGQRALRSTPPALVRSELARVWRASGAVSGAASGAAPGAVPLPRWIHALHRGEEEAWRTLLRAQRAAYEVAVRPVWGRVQDLHRAEFARHALTVAERGIGAALTEAVPGSRLRDGVWECPGPRQADLVLAGRPLVLRPTFHGTGQPLLAEPPTNGDGFGDGSGEGEVTLTYAAGPGLPLPQGADPDAALAEALGRTRAACLLLLEAGHTTTQLARRLGVSNATASSHAAALRAAGLVSTARAGRAVLHRRSPLGHLLVHGRAGVGSGRQYGT</sequence>
<keyword evidence="2" id="KW-0238">DNA-binding</keyword>
<comment type="caution">
    <text evidence="5">The sequence shown here is derived from an EMBL/GenBank/DDBJ whole genome shotgun (WGS) entry which is preliminary data.</text>
</comment>
<name>A0ABN2WJS4_9ACTN</name>
<keyword evidence="3" id="KW-0804">Transcription</keyword>
<dbReference type="InterPro" id="IPR001845">
    <property type="entry name" value="HTH_ArsR_DNA-bd_dom"/>
</dbReference>
<keyword evidence="1" id="KW-0805">Transcription regulation</keyword>
<dbReference type="InterPro" id="IPR051011">
    <property type="entry name" value="Metal_resp_trans_reg"/>
</dbReference>
<evidence type="ECO:0000313" key="5">
    <source>
        <dbReference type="EMBL" id="GAA2094045.1"/>
    </source>
</evidence>
<evidence type="ECO:0000256" key="3">
    <source>
        <dbReference type="ARBA" id="ARBA00023163"/>
    </source>
</evidence>
<accession>A0ABN2WJS4</accession>
<evidence type="ECO:0000313" key="6">
    <source>
        <dbReference type="Proteomes" id="UP001500016"/>
    </source>
</evidence>
<evidence type="ECO:0000256" key="1">
    <source>
        <dbReference type="ARBA" id="ARBA00023015"/>
    </source>
</evidence>
<gene>
    <name evidence="5" type="ORF">GCM10009801_61750</name>
</gene>
<dbReference type="InterPro" id="IPR036388">
    <property type="entry name" value="WH-like_DNA-bd_sf"/>
</dbReference>
<organism evidence="5 6">
    <name type="scientific">Streptomyces albiaxialis</name>
    <dbReference type="NCBI Taxonomy" id="329523"/>
    <lineage>
        <taxon>Bacteria</taxon>
        <taxon>Bacillati</taxon>
        <taxon>Actinomycetota</taxon>
        <taxon>Actinomycetes</taxon>
        <taxon>Kitasatosporales</taxon>
        <taxon>Streptomycetaceae</taxon>
        <taxon>Streptomyces</taxon>
    </lineage>
</organism>